<dbReference type="InterPro" id="IPR008969">
    <property type="entry name" value="CarboxyPept-like_regulatory"/>
</dbReference>
<dbReference type="InterPro" id="IPR041700">
    <property type="entry name" value="OMP_b-brl_3"/>
</dbReference>
<proteinExistence type="predicted"/>
<dbReference type="GO" id="GO:0009279">
    <property type="term" value="C:cell outer membrane"/>
    <property type="evidence" value="ECO:0007669"/>
    <property type="project" value="UniProtKB-SubCell"/>
</dbReference>
<dbReference type="Proteomes" id="UP000183038">
    <property type="component" value="Unassembled WGS sequence"/>
</dbReference>
<organism evidence="6 7">
    <name type="scientific">Maribacter dokdonensis</name>
    <dbReference type="NCBI Taxonomy" id="320912"/>
    <lineage>
        <taxon>Bacteria</taxon>
        <taxon>Pseudomonadati</taxon>
        <taxon>Bacteroidota</taxon>
        <taxon>Flavobacteriia</taxon>
        <taxon>Flavobacteriales</taxon>
        <taxon>Flavobacteriaceae</taxon>
        <taxon>Maribacter</taxon>
    </lineage>
</organism>
<keyword evidence="3" id="KW-0998">Cell outer membrane</keyword>
<dbReference type="SUPFAM" id="SSF56935">
    <property type="entry name" value="Porins"/>
    <property type="match status" value="1"/>
</dbReference>
<dbReference type="Gene3D" id="2.170.130.10">
    <property type="entry name" value="TonB-dependent receptor, plug domain"/>
    <property type="match status" value="1"/>
</dbReference>
<dbReference type="PANTHER" id="PTHR40980:SF4">
    <property type="entry name" value="TONB-DEPENDENT RECEPTOR-LIKE BETA-BARREL DOMAIN-CONTAINING PROTEIN"/>
    <property type="match status" value="1"/>
</dbReference>
<evidence type="ECO:0000256" key="1">
    <source>
        <dbReference type="ARBA" id="ARBA00004442"/>
    </source>
</evidence>
<sequence>MKLSFFVCLFLLSFTGTYSQEINARGKILDELNSEVPFASIVFKSDTSEDKVFGVLSEEDGSFSIVLSKDLYTLEITVVGLQSTIIAIDLTSAGQTYDFGNILLKSVSLDEVIVKNRNSSYKLNLDKKEYKVSGDLFSKGGTLSDVIQNVPSVQIDATGLLSLRGSSDIIVLLNGKPSGLTSSADLLRSIPASSIDKIEVITNPSGKYVAQGSAGIINIVLKKGKTKGFNGSVEIFGGYRLNAGSNININGANEKSSWFINSGIGYSEPIGKNSVELNNFETFPNRTFQNSVRIRKQLYGLVNIGGSYDITKNHSLSGSVTYRKANANNDNSTFYNDFDDNLLLTSSERLEDETEKNDFLQGEINYSIEMDTLGQVINLGVNGQFTKNNENSEIMENSSFPEKTFLNTDRTMRAEENRRFLLSADYELPLKGNHKMELGYLGSFKQVENDFEVITGTGNEFIAIPEFTNSTEFQESIHSFYVQFGKKYEKIAYQLSLRSELTDIELNTQNETVEIDKNFTDWFPSALINYNPNDDEEYRLSFTRRIWRPSSFIFLPFSSYTDERNIFVGDPNINPSYTFGSELGYSYKISNSLSLTPTLYFRNTEDEVEFFVEKRIITINGEQREVFASTLTNIGTYTAYGLELRVSYKPTNWWDIYFESTFNGFTQIGSVRGASFNGKGVLIYGRLNHTINLSKKLKLQWQNNYRGPIETGQYRRKGIYSMNMGLNYDIFKGNGALTINVIDVLNSNIRKVTSFGSDFTRDFERQFRVRQINLSLSYRFDPKSKTKQGNQYDKNEIIN</sequence>
<evidence type="ECO:0000259" key="5">
    <source>
        <dbReference type="Pfam" id="PF14905"/>
    </source>
</evidence>
<keyword evidence="2" id="KW-0472">Membrane</keyword>
<dbReference type="RefSeq" id="WP_074674618.1">
    <property type="nucleotide sequence ID" value="NZ_FNTB01000001.1"/>
</dbReference>
<name>A0A1H4V0E5_9FLAO</name>
<dbReference type="SUPFAM" id="SSF49464">
    <property type="entry name" value="Carboxypeptidase regulatory domain-like"/>
    <property type="match status" value="1"/>
</dbReference>
<keyword evidence="6" id="KW-0675">Receptor</keyword>
<feature type="domain" description="TonB-dependent receptor plug" evidence="4">
    <location>
        <begin position="141"/>
        <end position="215"/>
    </location>
</feature>
<dbReference type="Pfam" id="PF07715">
    <property type="entry name" value="Plug"/>
    <property type="match status" value="1"/>
</dbReference>
<dbReference type="Pfam" id="PF14905">
    <property type="entry name" value="OMP_b-brl_3"/>
    <property type="match status" value="1"/>
</dbReference>
<accession>A0A1H4V0E5</accession>
<gene>
    <name evidence="6" type="ORF">SAMN05192540_3972</name>
</gene>
<dbReference type="PANTHER" id="PTHR40980">
    <property type="entry name" value="PLUG DOMAIN-CONTAINING PROTEIN"/>
    <property type="match status" value="1"/>
</dbReference>
<reference evidence="6 7" key="1">
    <citation type="submission" date="2016-10" db="EMBL/GenBank/DDBJ databases">
        <authorList>
            <person name="de Groot N.N."/>
        </authorList>
    </citation>
    <scope>NUCLEOTIDE SEQUENCE [LARGE SCALE GENOMIC DNA]</scope>
    <source>
        <strain evidence="6 7">MAR_2009_71</strain>
    </source>
</reference>
<dbReference type="EMBL" id="FNTB01000001">
    <property type="protein sequence ID" value="SEC74477.1"/>
    <property type="molecule type" value="Genomic_DNA"/>
</dbReference>
<evidence type="ECO:0000256" key="3">
    <source>
        <dbReference type="ARBA" id="ARBA00023237"/>
    </source>
</evidence>
<evidence type="ECO:0000313" key="6">
    <source>
        <dbReference type="EMBL" id="SEC74477.1"/>
    </source>
</evidence>
<dbReference type="OrthoDB" id="8764943at2"/>
<dbReference type="AlphaFoldDB" id="A0A1H4V0E5"/>
<dbReference type="Gene3D" id="2.40.170.20">
    <property type="entry name" value="TonB-dependent receptor, beta-barrel domain"/>
    <property type="match status" value="1"/>
</dbReference>
<evidence type="ECO:0000256" key="2">
    <source>
        <dbReference type="ARBA" id="ARBA00023136"/>
    </source>
</evidence>
<dbReference type="InterPro" id="IPR037066">
    <property type="entry name" value="Plug_dom_sf"/>
</dbReference>
<protein>
    <submittedName>
        <fullName evidence="6">Outer membrane receptor proteins, mostly Fe transport</fullName>
    </submittedName>
</protein>
<evidence type="ECO:0000259" key="4">
    <source>
        <dbReference type="Pfam" id="PF07715"/>
    </source>
</evidence>
<dbReference type="InterPro" id="IPR012910">
    <property type="entry name" value="Plug_dom"/>
</dbReference>
<feature type="domain" description="Outer membrane protein beta-barrel" evidence="5">
    <location>
        <begin position="370"/>
        <end position="778"/>
    </location>
</feature>
<dbReference type="InterPro" id="IPR036942">
    <property type="entry name" value="Beta-barrel_TonB_sf"/>
</dbReference>
<evidence type="ECO:0000313" key="7">
    <source>
        <dbReference type="Proteomes" id="UP000183038"/>
    </source>
</evidence>
<comment type="subcellular location">
    <subcellularLocation>
        <location evidence="1">Cell outer membrane</location>
    </subcellularLocation>
</comment>